<accession>R7T793</accession>
<proteinExistence type="inferred from homology"/>
<dbReference type="CDD" id="cd02440">
    <property type="entry name" value="AdoMet_MTases"/>
    <property type="match status" value="1"/>
</dbReference>
<dbReference type="Proteomes" id="UP000014760">
    <property type="component" value="Unassembled WGS sequence"/>
</dbReference>
<evidence type="ECO:0000313" key="8">
    <source>
        <dbReference type="Proteomes" id="UP000014760"/>
    </source>
</evidence>
<feature type="region of interest" description="Disordered" evidence="5">
    <location>
        <begin position="131"/>
        <end position="163"/>
    </location>
</feature>
<protein>
    <recommendedName>
        <fullName evidence="4">S-adenosylmethionine sensor upstream of mTORC1</fullName>
    </recommendedName>
    <alternativeName>
        <fullName evidence="4">Probable methyltransferase BMT2 homolog</fullName>
        <ecNumber evidence="4">2.1.1.-</ecNumber>
    </alternativeName>
</protein>
<evidence type="ECO:0000256" key="5">
    <source>
        <dbReference type="SAM" id="MobiDB-lite"/>
    </source>
</evidence>
<reference evidence="6 8" key="2">
    <citation type="journal article" date="2013" name="Nature">
        <title>Insights into bilaterian evolution from three spiralian genomes.</title>
        <authorList>
            <person name="Simakov O."/>
            <person name="Marletaz F."/>
            <person name="Cho S.J."/>
            <person name="Edsinger-Gonzales E."/>
            <person name="Havlak P."/>
            <person name="Hellsten U."/>
            <person name="Kuo D.H."/>
            <person name="Larsson T."/>
            <person name="Lv J."/>
            <person name="Arendt D."/>
            <person name="Savage R."/>
            <person name="Osoegawa K."/>
            <person name="de Jong P."/>
            <person name="Grimwood J."/>
            <person name="Chapman J.A."/>
            <person name="Shapiro H."/>
            <person name="Aerts A."/>
            <person name="Otillar R.P."/>
            <person name="Terry A.Y."/>
            <person name="Boore J.L."/>
            <person name="Grigoriev I.V."/>
            <person name="Lindberg D.R."/>
            <person name="Seaver E.C."/>
            <person name="Weisblat D.A."/>
            <person name="Putnam N.H."/>
            <person name="Rokhsar D.S."/>
        </authorList>
    </citation>
    <scope>NUCLEOTIDE SEQUENCE</scope>
    <source>
        <strain evidence="6 8">I ESC-2004</strain>
    </source>
</reference>
<reference evidence="8" key="1">
    <citation type="submission" date="2012-12" db="EMBL/GenBank/DDBJ databases">
        <authorList>
            <person name="Hellsten U."/>
            <person name="Grimwood J."/>
            <person name="Chapman J.A."/>
            <person name="Shapiro H."/>
            <person name="Aerts A."/>
            <person name="Otillar R.P."/>
            <person name="Terry A.Y."/>
            <person name="Boore J.L."/>
            <person name="Simakov O."/>
            <person name="Marletaz F."/>
            <person name="Cho S.-J."/>
            <person name="Edsinger-Gonzales E."/>
            <person name="Havlak P."/>
            <person name="Kuo D.-H."/>
            <person name="Larsson T."/>
            <person name="Lv J."/>
            <person name="Arendt D."/>
            <person name="Savage R."/>
            <person name="Osoegawa K."/>
            <person name="de Jong P."/>
            <person name="Lindberg D.R."/>
            <person name="Seaver E.C."/>
            <person name="Weisblat D.A."/>
            <person name="Putnam N.H."/>
            <person name="Grigoriev I.V."/>
            <person name="Rokhsar D.S."/>
        </authorList>
    </citation>
    <scope>NUCLEOTIDE SEQUENCE</scope>
    <source>
        <strain evidence="8">I ESC-2004</strain>
    </source>
</reference>
<evidence type="ECO:0000313" key="6">
    <source>
        <dbReference type="EMBL" id="ELT89514.1"/>
    </source>
</evidence>
<reference evidence="7" key="3">
    <citation type="submission" date="2015-06" db="UniProtKB">
        <authorList>
            <consortium name="EnsemblMetazoa"/>
        </authorList>
    </citation>
    <scope>IDENTIFICATION</scope>
</reference>
<sequence>MEDEGKQAHLKLSGVVKGVHAKLRQNLRQSAGDYESVWQAHCQDKALLGEYADAMRSLATEFWSKRPETRIDWCRSTCVEYFHGGGLQKALAKDARRNLFRHQQEENSEDSEPKDMTLDFSEMAAASAAASSPTAELSDSSGSYSQTTLSSSEPDLMFGSPEASLEDRRRKIYERYPAPLYSSISVPFEGPIRLLDVGSCYNPFQQHSEFLAIGIDISPAVESVHQCDILSVELTQQPLQLAKDSLLTYFKTLPRVIPQLPRCSFHVVVYSLLLEYFPARYQRWLCCQRAHQLLMRNGLLLIITPDSHAVHKNAAQMRAWKTAIESLGFRRWRYVKQEHLHCMAFRKTEDEAPLTLIGGADLMSIPQDSQQEEEEEQDHTQYLFGSLPRNDCDFFRDAFSELPDLVD</sequence>
<dbReference type="HAMAP" id="MF_03044">
    <property type="entry name" value="BMT2"/>
    <property type="match status" value="1"/>
</dbReference>
<evidence type="ECO:0000256" key="2">
    <source>
        <dbReference type="ARBA" id="ARBA00022679"/>
    </source>
</evidence>
<feature type="binding site" evidence="4">
    <location>
        <position position="198"/>
    </location>
    <ligand>
        <name>S-adenosyl-L-methionine</name>
        <dbReference type="ChEBI" id="CHEBI:59789"/>
    </ligand>
</feature>
<dbReference type="EMBL" id="AMQN01003251">
    <property type="status" value="NOT_ANNOTATED_CDS"/>
    <property type="molecule type" value="Genomic_DNA"/>
</dbReference>
<dbReference type="EnsemblMetazoa" id="CapteT172681">
    <property type="protein sequence ID" value="CapteP172681"/>
    <property type="gene ID" value="CapteG172681"/>
</dbReference>
<dbReference type="Gene3D" id="3.40.50.150">
    <property type="entry name" value="Vaccinia Virus protein VP39"/>
    <property type="match status" value="1"/>
</dbReference>
<keyword evidence="1 4" id="KW-0489">Methyltransferase</keyword>
<dbReference type="OMA" id="CCQKAYE"/>
<comment type="similarity">
    <text evidence="4">Belongs to the BMT2 family.</text>
</comment>
<dbReference type="GO" id="GO:0008168">
    <property type="term" value="F:methyltransferase activity"/>
    <property type="evidence" value="ECO:0007669"/>
    <property type="project" value="UniProtKB-UniRule"/>
</dbReference>
<evidence type="ECO:0000313" key="7">
    <source>
        <dbReference type="EnsemblMetazoa" id="CapteP172681"/>
    </source>
</evidence>
<dbReference type="FunCoup" id="R7T793">
    <property type="interactions" value="814"/>
</dbReference>
<evidence type="ECO:0000256" key="4">
    <source>
        <dbReference type="HAMAP-Rule" id="MF_03044"/>
    </source>
</evidence>
<dbReference type="InterPro" id="IPR029063">
    <property type="entry name" value="SAM-dependent_MTases_sf"/>
</dbReference>
<dbReference type="OrthoDB" id="5954793at2759"/>
<dbReference type="STRING" id="283909.R7T793"/>
<gene>
    <name evidence="6" type="ORF">CAPTEDRAFT_172681</name>
</gene>
<feature type="compositionally biased region" description="Low complexity" evidence="5">
    <location>
        <begin position="131"/>
        <end position="152"/>
    </location>
</feature>
<dbReference type="SUPFAM" id="SSF53335">
    <property type="entry name" value="S-adenosyl-L-methionine-dependent methyltransferases"/>
    <property type="match status" value="1"/>
</dbReference>
<feature type="binding site" evidence="4">
    <location>
        <position position="216"/>
    </location>
    <ligand>
        <name>S-adenosyl-L-methionine</name>
        <dbReference type="ChEBI" id="CHEBI:59789"/>
    </ligand>
</feature>
<dbReference type="GO" id="GO:1904262">
    <property type="term" value="P:negative regulation of TORC1 signaling"/>
    <property type="evidence" value="ECO:0007669"/>
    <property type="project" value="TreeGrafter"/>
</dbReference>
<dbReference type="AlphaFoldDB" id="R7T793"/>
<organism evidence="6">
    <name type="scientific">Capitella teleta</name>
    <name type="common">Polychaete worm</name>
    <dbReference type="NCBI Taxonomy" id="283909"/>
    <lineage>
        <taxon>Eukaryota</taxon>
        <taxon>Metazoa</taxon>
        <taxon>Spiralia</taxon>
        <taxon>Lophotrochozoa</taxon>
        <taxon>Annelida</taxon>
        <taxon>Polychaeta</taxon>
        <taxon>Sedentaria</taxon>
        <taxon>Scolecida</taxon>
        <taxon>Capitellidae</taxon>
        <taxon>Capitella</taxon>
    </lineage>
</organism>
<dbReference type="HOGENOM" id="CLU_036404_0_0_1"/>
<dbReference type="GO" id="GO:0032259">
    <property type="term" value="P:methylation"/>
    <property type="evidence" value="ECO:0007669"/>
    <property type="project" value="UniProtKB-KW"/>
</dbReference>
<comment type="function">
    <text evidence="4">S-adenosyl-L-methionine-binding protein that acts as an inhibitor of mTORC1 signaling. Acts as a sensor of S-adenosyl-L-methionine to signal methionine sufficiency to mTORC1. Probably also acts as a S-adenosyl-L-methionine-dependent methyltransferase.</text>
</comment>
<keyword evidence="8" id="KW-1185">Reference proteome</keyword>
<name>R7T793_CAPTE</name>
<dbReference type="EC" id="2.1.1.-" evidence="4"/>
<keyword evidence="2 4" id="KW-0808">Transferase</keyword>
<dbReference type="PANTHER" id="PTHR21008:SF0">
    <property type="entry name" value="S-ADENOSYLMETHIONINE SENSOR UPSTREAM OF MTORC1"/>
    <property type="match status" value="1"/>
</dbReference>
<dbReference type="EMBL" id="KB311324">
    <property type="protein sequence ID" value="ELT89514.1"/>
    <property type="molecule type" value="Genomic_DNA"/>
</dbReference>
<keyword evidence="3 4" id="KW-0949">S-adenosyl-L-methionine</keyword>
<evidence type="ECO:0000256" key="1">
    <source>
        <dbReference type="ARBA" id="ARBA00022603"/>
    </source>
</evidence>
<dbReference type="PANTHER" id="PTHR21008">
    <property type="entry name" value="S-ADENOSYLMETHIONINE SENSOR UPSTREAM OF MTORC1-RELATED"/>
    <property type="match status" value="1"/>
</dbReference>
<dbReference type="InterPro" id="IPR021867">
    <property type="entry name" value="Bmt2/SAMTOR"/>
</dbReference>
<evidence type="ECO:0000256" key="3">
    <source>
        <dbReference type="ARBA" id="ARBA00022691"/>
    </source>
</evidence>